<keyword evidence="4" id="KW-0472">Membrane</keyword>
<dbReference type="Gene3D" id="2.20.20.130">
    <property type="match status" value="1"/>
</dbReference>
<dbReference type="RefSeq" id="WP_176956013.1">
    <property type="nucleotide sequence ID" value="NZ_FNFO01000004.1"/>
</dbReference>
<evidence type="ECO:0000259" key="7">
    <source>
        <dbReference type="Pfam" id="PF07980"/>
    </source>
</evidence>
<dbReference type="InterPro" id="IPR011990">
    <property type="entry name" value="TPR-like_helical_dom_sf"/>
</dbReference>
<dbReference type="Pfam" id="PF07980">
    <property type="entry name" value="SusD_RagB"/>
    <property type="match status" value="1"/>
</dbReference>
<dbReference type="Gene3D" id="1.25.40.390">
    <property type="match status" value="1"/>
</dbReference>
<dbReference type="Proteomes" id="UP000198510">
    <property type="component" value="Unassembled WGS sequence"/>
</dbReference>
<dbReference type="InterPro" id="IPR033985">
    <property type="entry name" value="SusD-like_N"/>
</dbReference>
<evidence type="ECO:0000256" key="1">
    <source>
        <dbReference type="ARBA" id="ARBA00004442"/>
    </source>
</evidence>
<reference evidence="9 10" key="1">
    <citation type="submission" date="2016-10" db="EMBL/GenBank/DDBJ databases">
        <authorList>
            <person name="de Groot N.N."/>
        </authorList>
    </citation>
    <scope>NUCLEOTIDE SEQUENCE [LARGE SCALE GENOMIC DNA]</scope>
    <source>
        <strain evidence="9 10">DSM 25186</strain>
    </source>
</reference>
<evidence type="ECO:0000256" key="2">
    <source>
        <dbReference type="ARBA" id="ARBA00006275"/>
    </source>
</evidence>
<dbReference type="Gene3D" id="1.25.40.900">
    <property type="match status" value="1"/>
</dbReference>
<keyword evidence="10" id="KW-1185">Reference proteome</keyword>
<evidence type="ECO:0000256" key="5">
    <source>
        <dbReference type="ARBA" id="ARBA00023237"/>
    </source>
</evidence>
<name>A0A1G9GWN4_9BACT</name>
<dbReference type="Pfam" id="PF14322">
    <property type="entry name" value="SusD-like_3"/>
    <property type="match status" value="1"/>
</dbReference>
<keyword evidence="3 6" id="KW-0732">Signal</keyword>
<dbReference type="GO" id="GO:0009279">
    <property type="term" value="C:cell outer membrane"/>
    <property type="evidence" value="ECO:0007669"/>
    <property type="project" value="UniProtKB-SubCell"/>
</dbReference>
<dbReference type="EMBL" id="FNFO01000004">
    <property type="protein sequence ID" value="SDL05099.1"/>
    <property type="molecule type" value="Genomic_DNA"/>
</dbReference>
<dbReference type="CDD" id="cd08977">
    <property type="entry name" value="SusD"/>
    <property type="match status" value="1"/>
</dbReference>
<dbReference type="InterPro" id="IPR012944">
    <property type="entry name" value="SusD_RagB_dom"/>
</dbReference>
<dbReference type="AlphaFoldDB" id="A0A1G9GWN4"/>
<feature type="chain" id="PRO_5011597884" evidence="6">
    <location>
        <begin position="24"/>
        <end position="461"/>
    </location>
</feature>
<comment type="similarity">
    <text evidence="2">Belongs to the SusD family.</text>
</comment>
<evidence type="ECO:0000256" key="3">
    <source>
        <dbReference type="ARBA" id="ARBA00022729"/>
    </source>
</evidence>
<feature type="domain" description="SusD-like N-terminal" evidence="8">
    <location>
        <begin position="32"/>
        <end position="227"/>
    </location>
</feature>
<dbReference type="SUPFAM" id="SSF48452">
    <property type="entry name" value="TPR-like"/>
    <property type="match status" value="1"/>
</dbReference>
<keyword evidence="5" id="KW-0998">Cell outer membrane</keyword>
<evidence type="ECO:0000313" key="10">
    <source>
        <dbReference type="Proteomes" id="UP000198510"/>
    </source>
</evidence>
<evidence type="ECO:0000256" key="6">
    <source>
        <dbReference type="SAM" id="SignalP"/>
    </source>
</evidence>
<organism evidence="9 10">
    <name type="scientific">Catalinimonas alkaloidigena</name>
    <dbReference type="NCBI Taxonomy" id="1075417"/>
    <lineage>
        <taxon>Bacteria</taxon>
        <taxon>Pseudomonadati</taxon>
        <taxon>Bacteroidota</taxon>
        <taxon>Cytophagia</taxon>
        <taxon>Cytophagales</taxon>
        <taxon>Catalimonadaceae</taxon>
        <taxon>Catalinimonas</taxon>
    </lineage>
</organism>
<comment type="subcellular location">
    <subcellularLocation>
        <location evidence="1">Cell outer membrane</location>
    </subcellularLocation>
</comment>
<evidence type="ECO:0000313" key="9">
    <source>
        <dbReference type="EMBL" id="SDL05099.1"/>
    </source>
</evidence>
<proteinExistence type="inferred from homology"/>
<feature type="signal peptide" evidence="6">
    <location>
        <begin position="1"/>
        <end position="23"/>
    </location>
</feature>
<protein>
    <submittedName>
        <fullName evidence="9">Starch-binding associating with outer membrane</fullName>
    </submittedName>
</protein>
<sequence>MKKQYISKVIIAAFATSFWSCSADFLEPTVSTSKDVSSSVNTLEDLQGLVLGAYDRMNEPTYYGRDYIVFAEVRSDNALANGNSGRFVGPGQFFLNTTDAYPRDTWQQLYRVIANTNIVVNAEVEENESAEVKYAKGQAYAVRGLAYMDLLRLYGQQWTGGNLGVPIVTEFNSGDLAPARNTVEEVWAQVGSDLQMAKTMMDPTLDAGSPVEISSTAVDALLSRYYLYVKNWPEAAAAAKRVIDSGVYSLESASSFSGSWGLSGGDNIIFELAYTPSDNPSINGLYNIYQETNYGDIEITKNLYDVYDTSDVRLDLLGIYEDTTQKVTRYRMVGKYITPATYNDNVKVIRYAEVILNYAEALFQQGSTSEALTYLNMIPENRGATVYTEVTVDNILLERRKELAMEGFRFFDLMRYERPIPKVDNRQTFDATIPYGDERLAFPIPQAEVNANPSIVQNTGY</sequence>
<evidence type="ECO:0000259" key="8">
    <source>
        <dbReference type="Pfam" id="PF14322"/>
    </source>
</evidence>
<dbReference type="STRING" id="1075417.SAMN05421823_104241"/>
<gene>
    <name evidence="9" type="ORF">SAMN05421823_104241</name>
</gene>
<feature type="domain" description="RagB/SusD" evidence="7">
    <location>
        <begin position="333"/>
        <end position="461"/>
    </location>
</feature>
<accession>A0A1G9GWN4</accession>
<evidence type="ECO:0000256" key="4">
    <source>
        <dbReference type="ARBA" id="ARBA00023136"/>
    </source>
</evidence>